<keyword evidence="5" id="KW-1185">Reference proteome</keyword>
<sequence>MLLHHDFSYTVLSILSPLLLLYLPSPTSAACECGYALPSNASPPQTFYTDLLETDFLHLKNLSTNTDWSPQNYTVTPAAARGPWGKNASLSNILTNPLASKYDWGSDDVLGGLELYVTGVGNEGAGGLVGMAELSSVREDMLYGSFRASVMFTGERGTCGAWFWYLNDTREIDIELLSAQQNASAHPINLVLQSPASAEAGFNAANTPTFSHPSLPFDPTDGFHEYRYDWSPTSVAFYADSHLLTTMTTSIPQVPGHVTLSHWSNGDKGWSQGPPKQDAVMRVGYVKAYFNSSDPHRQEDWQRRCGPSRDKEGQGGMCVIPDAVVGEGGMSGNATGKTFFFSEDEGNVGNQSISPGSWDGDVPKQSRGVKVGMSEGMVVVTLIVLVVGSFGILVAEVSPI</sequence>
<keyword evidence="1" id="KW-1133">Transmembrane helix</keyword>
<dbReference type="EMBL" id="JAPUFD010000009">
    <property type="protein sequence ID" value="MDI1489454.1"/>
    <property type="molecule type" value="Genomic_DNA"/>
</dbReference>
<name>A0AA43QQ19_9LECA</name>
<evidence type="ECO:0000259" key="3">
    <source>
        <dbReference type="PROSITE" id="PS51762"/>
    </source>
</evidence>
<dbReference type="GO" id="GO:0005975">
    <property type="term" value="P:carbohydrate metabolic process"/>
    <property type="evidence" value="ECO:0007669"/>
    <property type="project" value="InterPro"/>
</dbReference>
<dbReference type="Pfam" id="PF00722">
    <property type="entry name" value="Glyco_hydro_16"/>
    <property type="match status" value="1"/>
</dbReference>
<dbReference type="GO" id="GO:0004553">
    <property type="term" value="F:hydrolase activity, hydrolyzing O-glycosyl compounds"/>
    <property type="evidence" value="ECO:0007669"/>
    <property type="project" value="InterPro"/>
</dbReference>
<proteinExistence type="predicted"/>
<dbReference type="PANTHER" id="PTHR38121">
    <property type="entry name" value="GH16 DOMAIN-CONTAINING PROTEIN"/>
    <property type="match status" value="1"/>
</dbReference>
<dbReference type="PANTHER" id="PTHR38121:SF5">
    <property type="entry name" value="GH16 DOMAIN-CONTAINING PROTEIN"/>
    <property type="match status" value="1"/>
</dbReference>
<evidence type="ECO:0000313" key="4">
    <source>
        <dbReference type="EMBL" id="MDI1489454.1"/>
    </source>
</evidence>
<feature type="transmembrane region" description="Helical" evidence="1">
    <location>
        <begin position="376"/>
        <end position="395"/>
    </location>
</feature>
<evidence type="ECO:0000313" key="5">
    <source>
        <dbReference type="Proteomes" id="UP001161017"/>
    </source>
</evidence>
<dbReference type="InterPro" id="IPR013320">
    <property type="entry name" value="ConA-like_dom_sf"/>
</dbReference>
<dbReference type="Proteomes" id="UP001161017">
    <property type="component" value="Unassembled WGS sequence"/>
</dbReference>
<organism evidence="4 5">
    <name type="scientific">Ramalina farinacea</name>
    <dbReference type="NCBI Taxonomy" id="258253"/>
    <lineage>
        <taxon>Eukaryota</taxon>
        <taxon>Fungi</taxon>
        <taxon>Dikarya</taxon>
        <taxon>Ascomycota</taxon>
        <taxon>Pezizomycotina</taxon>
        <taxon>Lecanoromycetes</taxon>
        <taxon>OSLEUM clade</taxon>
        <taxon>Lecanoromycetidae</taxon>
        <taxon>Lecanorales</taxon>
        <taxon>Lecanorineae</taxon>
        <taxon>Ramalinaceae</taxon>
        <taxon>Ramalina</taxon>
    </lineage>
</organism>
<evidence type="ECO:0000256" key="2">
    <source>
        <dbReference type="SAM" id="SignalP"/>
    </source>
</evidence>
<dbReference type="SUPFAM" id="SSF49899">
    <property type="entry name" value="Concanavalin A-like lectins/glucanases"/>
    <property type="match status" value="1"/>
</dbReference>
<protein>
    <recommendedName>
        <fullName evidence="3">GH16 domain-containing protein</fullName>
    </recommendedName>
</protein>
<dbReference type="Gene3D" id="2.60.120.200">
    <property type="match status" value="1"/>
</dbReference>
<dbReference type="CDD" id="cd00413">
    <property type="entry name" value="Glyco_hydrolase_16"/>
    <property type="match status" value="1"/>
</dbReference>
<keyword evidence="1" id="KW-0812">Transmembrane</keyword>
<gene>
    <name evidence="4" type="ORF">OHK93_008733</name>
</gene>
<accession>A0AA43QQ19</accession>
<dbReference type="InterPro" id="IPR000757">
    <property type="entry name" value="Beta-glucanase-like"/>
</dbReference>
<reference evidence="4" key="1">
    <citation type="journal article" date="2023" name="Genome Biol. Evol.">
        <title>First Whole Genome Sequence and Flow Cytometry Genome Size Data for the Lichen-Forming Fungus Ramalina farinacea (Ascomycota).</title>
        <authorList>
            <person name="Llewellyn T."/>
            <person name="Mian S."/>
            <person name="Hill R."/>
            <person name="Leitch I.J."/>
            <person name="Gaya E."/>
        </authorList>
    </citation>
    <scope>NUCLEOTIDE SEQUENCE</scope>
    <source>
        <strain evidence="4">LIQ254RAFAR</strain>
    </source>
</reference>
<dbReference type="AlphaFoldDB" id="A0AA43QQ19"/>
<evidence type="ECO:0000256" key="1">
    <source>
        <dbReference type="SAM" id="Phobius"/>
    </source>
</evidence>
<feature type="chain" id="PRO_5041422444" description="GH16 domain-containing protein" evidence="2">
    <location>
        <begin position="30"/>
        <end position="400"/>
    </location>
</feature>
<feature type="signal peptide" evidence="2">
    <location>
        <begin position="1"/>
        <end position="29"/>
    </location>
</feature>
<keyword evidence="2" id="KW-0732">Signal</keyword>
<feature type="domain" description="GH16" evidence="3">
    <location>
        <begin position="36"/>
        <end position="294"/>
    </location>
</feature>
<comment type="caution">
    <text evidence="4">The sequence shown here is derived from an EMBL/GenBank/DDBJ whole genome shotgun (WGS) entry which is preliminary data.</text>
</comment>
<dbReference type="PROSITE" id="PS51762">
    <property type="entry name" value="GH16_2"/>
    <property type="match status" value="1"/>
</dbReference>
<keyword evidence="1" id="KW-0472">Membrane</keyword>